<dbReference type="RefSeq" id="WP_143785435.1">
    <property type="nucleotide sequence ID" value="NZ_FUZP01000002.1"/>
</dbReference>
<organism evidence="2 3">
    <name type="scientific">Okibacterium fritillariae</name>
    <dbReference type="NCBI Taxonomy" id="123320"/>
    <lineage>
        <taxon>Bacteria</taxon>
        <taxon>Bacillati</taxon>
        <taxon>Actinomycetota</taxon>
        <taxon>Actinomycetes</taxon>
        <taxon>Micrococcales</taxon>
        <taxon>Microbacteriaceae</taxon>
        <taxon>Okibacterium</taxon>
    </lineage>
</organism>
<feature type="region of interest" description="Disordered" evidence="1">
    <location>
        <begin position="89"/>
        <end position="109"/>
    </location>
</feature>
<dbReference type="OrthoDB" id="4828169at2"/>
<evidence type="ECO:0000256" key="1">
    <source>
        <dbReference type="SAM" id="MobiDB-lite"/>
    </source>
</evidence>
<dbReference type="AlphaFoldDB" id="A0A1T5K6A0"/>
<dbReference type="STRING" id="123320.SAMN06309945_1922"/>
<accession>A0A1T5K6A0</accession>
<proteinExistence type="predicted"/>
<evidence type="ECO:0000313" key="3">
    <source>
        <dbReference type="Proteomes" id="UP000190857"/>
    </source>
</evidence>
<gene>
    <name evidence="2" type="ORF">SAMN06309945_1922</name>
</gene>
<protein>
    <recommendedName>
        <fullName evidence="4">Excreted virulence factor EspC, type VII ESX diderm</fullName>
    </recommendedName>
</protein>
<evidence type="ECO:0000313" key="2">
    <source>
        <dbReference type="EMBL" id="SKC58989.1"/>
    </source>
</evidence>
<dbReference type="Proteomes" id="UP000190857">
    <property type="component" value="Unassembled WGS sequence"/>
</dbReference>
<keyword evidence="3" id="KW-1185">Reference proteome</keyword>
<sequence length="109" mass="11648">MADLKIRSETLDDAVSSMSTAITAFEDSESFASDLAEAVGDESLRDTVEGFGNKWNKKREEMIASATTLRDTLKAINDAFTEADAELAKALDAPPENAPAPNPHGPTAY</sequence>
<evidence type="ECO:0008006" key="4">
    <source>
        <dbReference type="Google" id="ProtNLM"/>
    </source>
</evidence>
<feature type="compositionally biased region" description="Pro residues" evidence="1">
    <location>
        <begin position="96"/>
        <end position="109"/>
    </location>
</feature>
<name>A0A1T5K6A0_9MICO</name>
<dbReference type="EMBL" id="FUZP01000002">
    <property type="protein sequence ID" value="SKC58989.1"/>
    <property type="molecule type" value="Genomic_DNA"/>
</dbReference>
<reference evidence="2 3" key="1">
    <citation type="submission" date="2017-02" db="EMBL/GenBank/DDBJ databases">
        <authorList>
            <person name="Peterson S.W."/>
        </authorList>
    </citation>
    <scope>NUCLEOTIDE SEQUENCE [LARGE SCALE GENOMIC DNA]</scope>
    <source>
        <strain evidence="2 3">VKM Ac-2059</strain>
    </source>
</reference>